<dbReference type="EMBL" id="MN740831">
    <property type="protein sequence ID" value="QHU14153.1"/>
    <property type="molecule type" value="Genomic_DNA"/>
</dbReference>
<dbReference type="AlphaFoldDB" id="A0A6C0K9T6"/>
<organism evidence="1">
    <name type="scientific">viral metagenome</name>
    <dbReference type="NCBI Taxonomy" id="1070528"/>
    <lineage>
        <taxon>unclassified sequences</taxon>
        <taxon>metagenomes</taxon>
        <taxon>organismal metagenomes</taxon>
    </lineage>
</organism>
<protein>
    <submittedName>
        <fullName evidence="1">Uncharacterized protein</fullName>
    </submittedName>
</protein>
<accession>A0A6C0K9T6</accession>
<sequence length="229" mass="26350">MVFRYRDTDGITTIASIAPLNDGTFLELVRDFQYQREKRIFQTKQEWLDTLPLGAIISDMVGSMRIQKPVVVVEPVDETLTDMPYLLALKQRYGIKPKPNPKKMDSLNKQLELTKSDFIKNTAMLQDKKNPYRGYTKLQDGLIKTRIEKLEAQIAANPAIADNPTYVPLFMKNATAFVQKEGRMLPLAYHTSDRVMIFEGKTGTTFQELDLPDRPELWMQKGSRRFKAV</sequence>
<reference evidence="1" key="1">
    <citation type="journal article" date="2020" name="Nature">
        <title>Giant virus diversity and host interactions through global metagenomics.</title>
        <authorList>
            <person name="Schulz F."/>
            <person name="Roux S."/>
            <person name="Paez-Espino D."/>
            <person name="Jungbluth S."/>
            <person name="Walsh D.A."/>
            <person name="Denef V.J."/>
            <person name="McMahon K.D."/>
            <person name="Konstantinidis K.T."/>
            <person name="Eloe-Fadrosh E.A."/>
            <person name="Kyrpides N.C."/>
            <person name="Woyke T."/>
        </authorList>
    </citation>
    <scope>NUCLEOTIDE SEQUENCE</scope>
    <source>
        <strain evidence="1">GVMAG-S-1101182-85</strain>
    </source>
</reference>
<evidence type="ECO:0000313" key="1">
    <source>
        <dbReference type="EMBL" id="QHU14153.1"/>
    </source>
</evidence>
<proteinExistence type="predicted"/>
<name>A0A6C0K9T6_9ZZZZ</name>